<feature type="compositionally biased region" description="Low complexity" evidence="1">
    <location>
        <begin position="1498"/>
        <end position="1516"/>
    </location>
</feature>
<feature type="compositionally biased region" description="Basic residues" evidence="1">
    <location>
        <begin position="2115"/>
        <end position="2127"/>
    </location>
</feature>
<protein>
    <submittedName>
        <fullName evidence="2">Uncharacterized protein</fullName>
    </submittedName>
</protein>
<name>A0AAD9GN16_9STRA</name>
<feature type="region of interest" description="Disordered" evidence="1">
    <location>
        <begin position="951"/>
        <end position="1001"/>
    </location>
</feature>
<feature type="compositionally biased region" description="Polar residues" evidence="1">
    <location>
        <begin position="58"/>
        <end position="68"/>
    </location>
</feature>
<comment type="caution">
    <text evidence="2">The sequence shown here is derived from an EMBL/GenBank/DDBJ whole genome shotgun (WGS) entry which is preliminary data.</text>
</comment>
<feature type="region of interest" description="Disordered" evidence="1">
    <location>
        <begin position="2005"/>
        <end position="2028"/>
    </location>
</feature>
<feature type="compositionally biased region" description="Polar residues" evidence="1">
    <location>
        <begin position="2005"/>
        <end position="2016"/>
    </location>
</feature>
<sequence length="2127" mass="238066">MSVEAMTPPRRIPGRKDNTLDRAFNIGVSLPSFNFVEARVPRRRNGSRAVATPEFPSINGQDENSTLPRSAPPDLDELLYATVSRRAERFEDPSMALETKMARVWQALLRHSERGRFGNPEAGVVNPICTALCLEATDQILEACGASALLRSVLVGGLANSVYTNYDPDQGFEKQHQYADIVGRQSKQIATQEEEIAKLMKLREQAEQHVFDQLSAAGVGQVLQQMDLSRRVNAVTEMLTPVLDDELLLVLWNATATTQASANQLLRSQTFDDTKNDSTQEGMSWNETRKRGAALASVVLQERVRLVILVWQTLSTEEKRLACKALDPSITATQAAATLKSVLHALEETYVSELIHHQRQLSRRNLNLASQLGIISENGPNKGSTRHLALVPTAPRALGKLRGARARSRTLLLNGDSIDSSYGAGGSKASIPQVLLGALVSSSPGYGRLSQIQLSSNQGRSRPVSSGILPEQLLASHSDVLRTCEDVFDLLCEVEQQQVAALERQNGDPGVNFLEIEEGVVMKARVKLRDLLCTYVEPSEPIQERFHRCEEAREKRFELESSRSDDERKLTELARAIISGQHRNPELLVNAVNRSPETLLSAISVNPGMLLFAIIKFSDTVKRFLSLDPKASDYLDALVQKHKGVQLLWMPSNGGHENFLPISKTRKVSIATEELAMALPSGDSLEQGSMLLLEWFTSHLNDLTDVLLEHPKPLQLLFTKMHQRGDVSAFYQMMLLLQQTPGVQNFISRASVATLERLALEDQSAVLAVLREIFQHRSESGSESPQPARVNHDLLHELQASPHLLACLGSMDPNVLQEVFLGNVDVWGSFFVDMVASNDALLRQSLIQRTSHADGGDTLLRLLTAVIDGTTAALDLAALDRALCVSDVEHAKQQEASARRKEHQCIYLRGRSTVFRAVVAPQIAIVGYNPRRYLSCQAGATVNISTVSAAASAQERTGKDNKGGRTLLRPARAKKATTSTLTRKRQARSGETNAAPVSSGECSSNEKILLSRGGEVPIIWQVYLKAHSALSLREDLDKETLPALSKARLKALVLDIWLEFLKVDHLQLETTSLYSVAPFVCDYLVARYNAPAAVGARLENLLNGLLAFQDDPRVAFFASACGLGDVAYMYDCGPPSYDVFLYYTHALAHLFYGEMKIFQSGKRLDETPSGSCPIDAQHAVVVANALFTFSLTETALRALRMEIEGLPRIKAVAIAGMTDIPAEVVELSGEHLIELFDDTSDKTRFVELDDVMTVFLKQWTIKTQQNEERYRQAFTANDLGGDRIGMDEFIKIVTGVTAGRISARECRLVYGDSGQEFMNLEMFLRVTRAYQLRAFDTHLPEVILDERDLQDLRLSVGRANVASTQREVEDLARYWRSVRSDVVHQLEAAHQKKTTKTILQKQSALIEKLVANTPPLHQQLELQQPYAKRQATSSAHIAALQEKLDRVWHEVRTCVKMLHRAKLTQHYLSGLFIRSNMLRWIRQARKRAHEEEEKNRSRPMLLSSSSGISKTGSVQSITSQMSAMEAVPSTQERTQGLNSGEVFVRLNGANLCEPQGTLHGIHPFLVKLLRLEDENSAVQSLVHPVEAKLELTRDIRRQIRQRKCAAKRRWDAVRETVNVLNNGRMGTLAHFSPVANSASAALDHFVQQFQRLEQVYKKYVTSDILQLYALLEAESQYITAWSKREEAKCKDQRSLTKLLHQFNSFALQLESETSGQVRMWRLPSSDPQRIRCVKATTENIKKGFLSSSEALEVLEVYKIDNRVLLNNFQRFTNLLAKNTPDIKIKGLFCSVPAESVERCVVYGMNTSQDDEPRFFDPQGAEVKIFNRSLLLQNREGAPGTNMMFRARSKVSSGTSLQFPRRFSRYSTLEEMRTVTTAVEGQTSPVLFLGLCRVAMGKSMRVKDKSGVKFPDDSSVCALHFTNEEEYLVRYPDAVVPEFFIQFRVKRASTVIPVSQSPMTSVPIFGSDAFQDFIYSAAFESPSLSISAFPLALPQPNHQHSFFTSIDRQSNSTARSGSDQKHEAKEAEDLPPEIVLDKYSRLKTQLREDLQRLERLFWSRAREIWEEEGLRRGVKIQRDSQLQNSPDNVHARVQLLRGELDSLRQIQFFDPPSNIRPKRQTQSARRRR</sequence>
<feature type="compositionally biased region" description="Polar residues" evidence="1">
    <location>
        <begin position="1517"/>
        <end position="1534"/>
    </location>
</feature>
<feature type="region of interest" description="Disordered" evidence="1">
    <location>
        <begin position="1488"/>
        <end position="1534"/>
    </location>
</feature>
<feature type="region of interest" description="Disordered" evidence="1">
    <location>
        <begin position="2106"/>
        <end position="2127"/>
    </location>
</feature>
<reference evidence="2" key="1">
    <citation type="submission" date="2023-08" db="EMBL/GenBank/DDBJ databases">
        <title>Reference Genome Resource for the Citrus Pathogen Phytophthora citrophthora.</title>
        <authorList>
            <person name="Moller H."/>
            <person name="Coetzee B."/>
            <person name="Rose L.J."/>
            <person name="Van Niekerk J.M."/>
        </authorList>
    </citation>
    <scope>NUCLEOTIDE SEQUENCE</scope>
    <source>
        <strain evidence="2">STE-U-9442</strain>
    </source>
</reference>
<evidence type="ECO:0000313" key="3">
    <source>
        <dbReference type="Proteomes" id="UP001259832"/>
    </source>
</evidence>
<dbReference type="Gene3D" id="3.90.228.10">
    <property type="match status" value="1"/>
</dbReference>
<dbReference type="EMBL" id="JASMQC010000012">
    <property type="protein sequence ID" value="KAK1941203.1"/>
    <property type="molecule type" value="Genomic_DNA"/>
</dbReference>
<gene>
    <name evidence="2" type="ORF">P3T76_007069</name>
</gene>
<feature type="compositionally biased region" description="Polar residues" evidence="1">
    <location>
        <begin position="989"/>
        <end position="1001"/>
    </location>
</feature>
<proteinExistence type="predicted"/>
<evidence type="ECO:0000313" key="2">
    <source>
        <dbReference type="EMBL" id="KAK1941203.1"/>
    </source>
</evidence>
<evidence type="ECO:0000256" key="1">
    <source>
        <dbReference type="SAM" id="MobiDB-lite"/>
    </source>
</evidence>
<organism evidence="2 3">
    <name type="scientific">Phytophthora citrophthora</name>
    <dbReference type="NCBI Taxonomy" id="4793"/>
    <lineage>
        <taxon>Eukaryota</taxon>
        <taxon>Sar</taxon>
        <taxon>Stramenopiles</taxon>
        <taxon>Oomycota</taxon>
        <taxon>Peronosporomycetes</taxon>
        <taxon>Peronosporales</taxon>
        <taxon>Peronosporaceae</taxon>
        <taxon>Phytophthora</taxon>
    </lineage>
</organism>
<feature type="region of interest" description="Disordered" evidence="1">
    <location>
        <begin position="45"/>
        <end position="73"/>
    </location>
</feature>
<feature type="compositionally biased region" description="Basic and acidic residues" evidence="1">
    <location>
        <begin position="2017"/>
        <end position="2027"/>
    </location>
</feature>
<accession>A0AAD9GN16</accession>
<keyword evidence="3" id="KW-1185">Reference proteome</keyword>
<dbReference type="Proteomes" id="UP001259832">
    <property type="component" value="Unassembled WGS sequence"/>
</dbReference>